<comment type="similarity">
    <text evidence="2 9">Belongs to the arsenical resistance-3 (ACR3) (TC 2.A.59) family.</text>
</comment>
<dbReference type="Pfam" id="PF01758">
    <property type="entry name" value="SBF"/>
    <property type="match status" value="1"/>
</dbReference>
<proteinExistence type="inferred from homology"/>
<dbReference type="PIRSF" id="PIRSF005508">
    <property type="entry name" value="Acr3"/>
    <property type="match status" value="1"/>
</dbReference>
<keyword evidence="6" id="KW-0059">Arsenical resistance</keyword>
<dbReference type="FunFam" id="1.20.1530.20:FF:000009">
    <property type="entry name" value="Arsenite transporter, ACR3 family"/>
    <property type="match status" value="1"/>
</dbReference>
<feature type="transmembrane region" description="Helical" evidence="11">
    <location>
        <begin position="254"/>
        <end position="276"/>
    </location>
</feature>
<dbReference type="EMBL" id="JAACJK010000163">
    <property type="protein sequence ID" value="KAF5325622.1"/>
    <property type="molecule type" value="Genomic_DNA"/>
</dbReference>
<evidence type="ECO:0000256" key="4">
    <source>
        <dbReference type="ARBA" id="ARBA00022475"/>
    </source>
</evidence>
<dbReference type="PANTHER" id="PTHR43057:SF1">
    <property type="entry name" value="ARSENICAL-RESISTANCE PROTEIN 3"/>
    <property type="match status" value="1"/>
</dbReference>
<evidence type="ECO:0000313" key="13">
    <source>
        <dbReference type="Proteomes" id="UP000541558"/>
    </source>
</evidence>
<dbReference type="Gene3D" id="1.20.1530.20">
    <property type="match status" value="1"/>
</dbReference>
<dbReference type="NCBIfam" id="TIGR00832">
    <property type="entry name" value="acr3"/>
    <property type="match status" value="1"/>
</dbReference>
<keyword evidence="5 9" id="KW-0812">Transmembrane</keyword>
<feature type="transmembrane region" description="Helical" evidence="11">
    <location>
        <begin position="79"/>
        <end position="98"/>
    </location>
</feature>
<evidence type="ECO:0000256" key="11">
    <source>
        <dbReference type="SAM" id="Phobius"/>
    </source>
</evidence>
<keyword evidence="8 9" id="KW-0472">Membrane</keyword>
<comment type="caution">
    <text evidence="12">The sequence shown here is derived from an EMBL/GenBank/DDBJ whole genome shotgun (WGS) entry which is preliminary data.</text>
</comment>
<accession>A0A8H5BLN6</accession>
<feature type="transmembrane region" description="Helical" evidence="11">
    <location>
        <begin position="288"/>
        <end position="313"/>
    </location>
</feature>
<feature type="compositionally biased region" description="Basic and acidic residues" evidence="10">
    <location>
        <begin position="14"/>
        <end position="24"/>
    </location>
</feature>
<name>A0A8H5BLN6_9AGAR</name>
<keyword evidence="7 9" id="KW-1133">Transmembrane helix</keyword>
<evidence type="ECO:0000256" key="2">
    <source>
        <dbReference type="ARBA" id="ARBA00010110"/>
    </source>
</evidence>
<evidence type="ECO:0008006" key="14">
    <source>
        <dbReference type="Google" id="ProtNLM"/>
    </source>
</evidence>
<feature type="transmembrane region" description="Helical" evidence="11">
    <location>
        <begin position="333"/>
        <end position="354"/>
    </location>
</feature>
<evidence type="ECO:0000256" key="7">
    <source>
        <dbReference type="ARBA" id="ARBA00022989"/>
    </source>
</evidence>
<feature type="transmembrane region" description="Helical" evidence="11">
    <location>
        <begin position="360"/>
        <end position="383"/>
    </location>
</feature>
<dbReference type="InterPro" id="IPR004706">
    <property type="entry name" value="Arsenical-R_Acr3"/>
</dbReference>
<dbReference type="GO" id="GO:0046685">
    <property type="term" value="P:response to arsenic-containing substance"/>
    <property type="evidence" value="ECO:0007669"/>
    <property type="project" value="UniProtKB-KW"/>
</dbReference>
<dbReference type="GO" id="GO:0005886">
    <property type="term" value="C:plasma membrane"/>
    <property type="evidence" value="ECO:0007669"/>
    <property type="project" value="UniProtKB-SubCell"/>
</dbReference>
<evidence type="ECO:0000256" key="5">
    <source>
        <dbReference type="ARBA" id="ARBA00022692"/>
    </source>
</evidence>
<reference evidence="12 13" key="1">
    <citation type="journal article" date="2020" name="ISME J.">
        <title>Uncovering the hidden diversity of litter-decomposition mechanisms in mushroom-forming fungi.</title>
        <authorList>
            <person name="Floudas D."/>
            <person name="Bentzer J."/>
            <person name="Ahren D."/>
            <person name="Johansson T."/>
            <person name="Persson P."/>
            <person name="Tunlid A."/>
        </authorList>
    </citation>
    <scope>NUCLEOTIDE SEQUENCE [LARGE SCALE GENOMIC DNA]</scope>
    <source>
        <strain evidence="12 13">CBS 175.51</strain>
    </source>
</reference>
<sequence>MEFSQDMKLSETMSSKDTKSEKHVTNAQPAPQLSAKAIFQELGVLDRLLTPLILIFMIVGVVIGQYAPQVKDALDTVKFYGVSAPIAIGLIVMMWPVLTKVEYERIPVLFRSKQLWIHIGISMFLNWIIGPFLMLGLAWATLPDLPHYRVGVIMVGIARCIAMVMIWNDLARGDPNYCAILVVVNAILQMILYSPFALLFINKIGHQEDTNIQVAYGKVAISVLIYLGIPLAAGVVTRYGVWRLTSKEFLYKKFIPIFSPLALLGLLYTILVLFAYQGSNIVANVRPVFRVFVPLILYFAIMWGVTFFVIWHFSRREAAEKQLMGYQMAVVQAFTAASNNFELAIAVAISIYGVNSEQALAATIGPLIEVPVLLALTWVALFLRYKLPWVRSRSTAIDA</sequence>
<dbReference type="AlphaFoldDB" id="A0A8H5BLN6"/>
<feature type="region of interest" description="Disordered" evidence="10">
    <location>
        <begin position="1"/>
        <end position="26"/>
    </location>
</feature>
<evidence type="ECO:0000256" key="6">
    <source>
        <dbReference type="ARBA" id="ARBA00022849"/>
    </source>
</evidence>
<dbReference type="GO" id="GO:0015105">
    <property type="term" value="F:arsenite transmembrane transporter activity"/>
    <property type="evidence" value="ECO:0007669"/>
    <property type="project" value="TreeGrafter"/>
</dbReference>
<evidence type="ECO:0000256" key="3">
    <source>
        <dbReference type="ARBA" id="ARBA00022448"/>
    </source>
</evidence>
<evidence type="ECO:0000256" key="1">
    <source>
        <dbReference type="ARBA" id="ARBA00004651"/>
    </source>
</evidence>
<dbReference type="GO" id="GO:0015297">
    <property type="term" value="F:antiporter activity"/>
    <property type="evidence" value="ECO:0007669"/>
    <property type="project" value="UniProtKB-UniRule"/>
</dbReference>
<feature type="transmembrane region" description="Helical" evidence="11">
    <location>
        <begin position="179"/>
        <end position="201"/>
    </location>
</feature>
<evidence type="ECO:0000256" key="9">
    <source>
        <dbReference type="PIRNR" id="PIRNR005508"/>
    </source>
</evidence>
<keyword evidence="4 9" id="KW-1003">Cell membrane</keyword>
<keyword evidence="3 9" id="KW-0813">Transport</keyword>
<feature type="transmembrane region" description="Helical" evidence="11">
    <location>
        <begin position="221"/>
        <end position="242"/>
    </location>
</feature>
<dbReference type="InterPro" id="IPR038770">
    <property type="entry name" value="Na+/solute_symporter_sf"/>
</dbReference>
<dbReference type="InterPro" id="IPR002657">
    <property type="entry name" value="BilAc:Na_symport/Acr3"/>
</dbReference>
<protein>
    <recommendedName>
        <fullName evidence="14">Arsenite transporter</fullName>
    </recommendedName>
</protein>
<organism evidence="12 13">
    <name type="scientific">Ephemerocybe angulata</name>
    <dbReference type="NCBI Taxonomy" id="980116"/>
    <lineage>
        <taxon>Eukaryota</taxon>
        <taxon>Fungi</taxon>
        <taxon>Dikarya</taxon>
        <taxon>Basidiomycota</taxon>
        <taxon>Agaricomycotina</taxon>
        <taxon>Agaricomycetes</taxon>
        <taxon>Agaricomycetidae</taxon>
        <taxon>Agaricales</taxon>
        <taxon>Agaricineae</taxon>
        <taxon>Psathyrellaceae</taxon>
        <taxon>Ephemerocybe</taxon>
    </lineage>
</organism>
<dbReference type="PANTHER" id="PTHR43057">
    <property type="entry name" value="ARSENITE EFFLUX TRANSPORTER"/>
    <property type="match status" value="1"/>
</dbReference>
<feature type="transmembrane region" description="Helical" evidence="11">
    <location>
        <begin position="119"/>
        <end position="142"/>
    </location>
</feature>
<evidence type="ECO:0000256" key="8">
    <source>
        <dbReference type="ARBA" id="ARBA00023136"/>
    </source>
</evidence>
<gene>
    <name evidence="12" type="ORF">D9611_000103</name>
</gene>
<dbReference type="Proteomes" id="UP000541558">
    <property type="component" value="Unassembled WGS sequence"/>
</dbReference>
<dbReference type="GO" id="GO:0015104">
    <property type="term" value="F:antimonite transmembrane transporter activity"/>
    <property type="evidence" value="ECO:0007669"/>
    <property type="project" value="TreeGrafter"/>
</dbReference>
<comment type="subcellular location">
    <subcellularLocation>
        <location evidence="1 9">Cell membrane</location>
        <topology evidence="1 9">Multi-pass membrane protein</topology>
    </subcellularLocation>
</comment>
<evidence type="ECO:0000313" key="12">
    <source>
        <dbReference type="EMBL" id="KAF5325622.1"/>
    </source>
</evidence>
<feature type="transmembrane region" description="Helical" evidence="11">
    <location>
        <begin position="48"/>
        <end position="67"/>
    </location>
</feature>
<feature type="transmembrane region" description="Helical" evidence="11">
    <location>
        <begin position="148"/>
        <end position="167"/>
    </location>
</feature>
<dbReference type="OrthoDB" id="187348at2759"/>
<evidence type="ECO:0000256" key="10">
    <source>
        <dbReference type="SAM" id="MobiDB-lite"/>
    </source>
</evidence>
<keyword evidence="13" id="KW-1185">Reference proteome</keyword>